<dbReference type="PANTHER" id="PTHR46481">
    <property type="entry name" value="ZINC FINGER BED DOMAIN-CONTAINING PROTEIN 4"/>
    <property type="match status" value="1"/>
</dbReference>
<evidence type="ECO:0000313" key="6">
    <source>
        <dbReference type="EMBL" id="KTB29675.1"/>
    </source>
</evidence>
<dbReference type="GO" id="GO:0005634">
    <property type="term" value="C:nucleus"/>
    <property type="evidence" value="ECO:0007669"/>
    <property type="project" value="UniProtKB-SubCell"/>
</dbReference>
<dbReference type="EMBL" id="LATX01002418">
    <property type="protein sequence ID" value="KTB29675.1"/>
    <property type="molecule type" value="Genomic_DNA"/>
</dbReference>
<evidence type="ECO:0000256" key="4">
    <source>
        <dbReference type="ARBA" id="ARBA00022833"/>
    </source>
</evidence>
<evidence type="ECO:0000256" key="5">
    <source>
        <dbReference type="ARBA" id="ARBA00023242"/>
    </source>
</evidence>
<keyword evidence="4" id="KW-0862">Zinc</keyword>
<keyword evidence="3" id="KW-0863">Zinc-finger</keyword>
<dbReference type="InterPro" id="IPR052035">
    <property type="entry name" value="ZnF_BED_domain_contain"/>
</dbReference>
<accession>A0A0W0F043</accession>
<name>A0A0W0F043_MONRR</name>
<organism evidence="6 7">
    <name type="scientific">Moniliophthora roreri</name>
    <name type="common">Frosty pod rot fungus</name>
    <name type="synonym">Monilia roreri</name>
    <dbReference type="NCBI Taxonomy" id="221103"/>
    <lineage>
        <taxon>Eukaryota</taxon>
        <taxon>Fungi</taxon>
        <taxon>Dikarya</taxon>
        <taxon>Basidiomycota</taxon>
        <taxon>Agaricomycotina</taxon>
        <taxon>Agaricomycetes</taxon>
        <taxon>Agaricomycetidae</taxon>
        <taxon>Agaricales</taxon>
        <taxon>Marasmiineae</taxon>
        <taxon>Marasmiaceae</taxon>
        <taxon>Moniliophthora</taxon>
    </lineage>
</organism>
<dbReference type="Proteomes" id="UP000054988">
    <property type="component" value="Unassembled WGS sequence"/>
</dbReference>
<comment type="subcellular location">
    <subcellularLocation>
        <location evidence="1">Nucleus</location>
    </subcellularLocation>
</comment>
<gene>
    <name evidence="6" type="ORF">WG66_17753</name>
</gene>
<evidence type="ECO:0000256" key="1">
    <source>
        <dbReference type="ARBA" id="ARBA00004123"/>
    </source>
</evidence>
<keyword evidence="5" id="KW-0539">Nucleus</keyword>
<comment type="caution">
    <text evidence="6">The sequence shown here is derived from an EMBL/GenBank/DDBJ whole genome shotgun (WGS) entry which is preliminary data.</text>
</comment>
<protein>
    <submittedName>
        <fullName evidence="6">Uncharacterized protein</fullName>
    </submittedName>
</protein>
<keyword evidence="2" id="KW-0479">Metal-binding</keyword>
<reference evidence="6 7" key="1">
    <citation type="submission" date="2015-12" db="EMBL/GenBank/DDBJ databases">
        <title>Draft genome sequence of Moniliophthora roreri, the causal agent of frosty pod rot of cacao.</title>
        <authorList>
            <person name="Aime M.C."/>
            <person name="Diaz-Valderrama J.R."/>
            <person name="Kijpornyongpan T."/>
            <person name="Phillips-Mora W."/>
        </authorList>
    </citation>
    <scope>NUCLEOTIDE SEQUENCE [LARGE SCALE GENOMIC DNA]</scope>
    <source>
        <strain evidence="6 7">MCA 2952</strain>
    </source>
</reference>
<evidence type="ECO:0000313" key="7">
    <source>
        <dbReference type="Proteomes" id="UP000054988"/>
    </source>
</evidence>
<dbReference type="GO" id="GO:0008270">
    <property type="term" value="F:zinc ion binding"/>
    <property type="evidence" value="ECO:0007669"/>
    <property type="project" value="UniProtKB-KW"/>
</dbReference>
<dbReference type="eggNOG" id="ENOG502SQ9Q">
    <property type="taxonomic scope" value="Eukaryota"/>
</dbReference>
<dbReference type="AlphaFoldDB" id="A0A0W0F043"/>
<evidence type="ECO:0000256" key="2">
    <source>
        <dbReference type="ARBA" id="ARBA00022723"/>
    </source>
</evidence>
<proteinExistence type="predicted"/>
<dbReference type="PANTHER" id="PTHR46481:SF10">
    <property type="entry name" value="ZINC FINGER BED DOMAIN-CONTAINING PROTEIN 39"/>
    <property type="match status" value="1"/>
</dbReference>
<evidence type="ECO:0000256" key="3">
    <source>
        <dbReference type="ARBA" id="ARBA00022771"/>
    </source>
</evidence>
<sequence length="223" mass="24730">MVHVTFYIISDSLTFPHISGSTKQPLEISDTEAGAREEDDEAELYVYVAHDADRQKYQFFPCAAKSCKSKLKGVRHYQDGKDCASTGNLKKHAVTCFSQAAVDNAIQGNDESKAKHGSIFAAFARVGQHVLKATHCNHNYYELRVCLAHWVTESNQSVRIVEDDGFIEIIGGGRPDLQLLSCTTLTQDITTAYNILRNCITKLLQDHPSVISIATDAWTSPNH</sequence>